<name>A0A6J4NHI0_9PSEU</name>
<proteinExistence type="predicted"/>
<dbReference type="AlphaFoldDB" id="A0A6J4NHI0"/>
<feature type="region of interest" description="Disordered" evidence="1">
    <location>
        <begin position="92"/>
        <end position="210"/>
    </location>
</feature>
<feature type="region of interest" description="Disordered" evidence="1">
    <location>
        <begin position="1"/>
        <end position="24"/>
    </location>
</feature>
<evidence type="ECO:0000256" key="1">
    <source>
        <dbReference type="SAM" id="MobiDB-lite"/>
    </source>
</evidence>
<gene>
    <name evidence="2" type="ORF">AVDCRST_MAG66-704</name>
</gene>
<sequence>MSSVNRTWALSPHTSDDSTVPPGSSSWLSAAAQVIDSSCSTAAMVAGASSVQRSAGSVSARPNTAATCSTSVWWSAAHALAAGSSTVIVARRSTRRPDASPPPDLTQGSLRAAQPVRRDRRYGEGRRTTPSAGARPVPADRLSAVVPAPRRIHPPRPPSMLRDRSNDSPELCNARGSAEFEHRGCPGPSDHSTLDVAGLKPMAASTRVPG</sequence>
<dbReference type="EMBL" id="CADCUS010000100">
    <property type="protein sequence ID" value="CAA9387417.1"/>
    <property type="molecule type" value="Genomic_DNA"/>
</dbReference>
<organism evidence="2">
    <name type="scientific">uncultured Pseudonocardia sp</name>
    <dbReference type="NCBI Taxonomy" id="211455"/>
    <lineage>
        <taxon>Bacteria</taxon>
        <taxon>Bacillati</taxon>
        <taxon>Actinomycetota</taxon>
        <taxon>Actinomycetes</taxon>
        <taxon>Pseudonocardiales</taxon>
        <taxon>Pseudonocardiaceae</taxon>
        <taxon>Pseudonocardia</taxon>
        <taxon>environmental samples</taxon>
    </lineage>
</organism>
<evidence type="ECO:0000313" key="2">
    <source>
        <dbReference type="EMBL" id="CAA9387417.1"/>
    </source>
</evidence>
<reference evidence="2" key="1">
    <citation type="submission" date="2020-02" db="EMBL/GenBank/DDBJ databases">
        <authorList>
            <person name="Meier V. D."/>
        </authorList>
    </citation>
    <scope>NUCLEOTIDE SEQUENCE</scope>
    <source>
        <strain evidence="2">AVDCRST_MAG66</strain>
    </source>
</reference>
<accession>A0A6J4NHI0</accession>
<protein>
    <submittedName>
        <fullName evidence="2">Uncharacterized protein</fullName>
    </submittedName>
</protein>